<reference evidence="1 2" key="1">
    <citation type="submission" date="2017-09" db="EMBL/GenBank/DDBJ databases">
        <title>Bacterial strain isolated from the female urinary microbiota.</title>
        <authorList>
            <person name="Thomas-White K."/>
            <person name="Kumar N."/>
            <person name="Forster S."/>
            <person name="Putonti C."/>
            <person name="Lawley T."/>
            <person name="Wolfe A.J."/>
        </authorList>
    </citation>
    <scope>NUCLEOTIDE SEQUENCE [LARGE SCALE GENOMIC DNA]</scope>
    <source>
        <strain evidence="1 2">UMB1301</strain>
    </source>
</reference>
<feature type="non-terminal residue" evidence="1">
    <location>
        <position position="34"/>
    </location>
</feature>
<dbReference type="Proteomes" id="UP000235598">
    <property type="component" value="Unassembled WGS sequence"/>
</dbReference>
<feature type="non-terminal residue" evidence="1">
    <location>
        <position position="1"/>
    </location>
</feature>
<dbReference type="EMBL" id="PNHK01000107">
    <property type="protein sequence ID" value="PMD04383.1"/>
    <property type="molecule type" value="Genomic_DNA"/>
</dbReference>
<gene>
    <name evidence="1" type="ORF">CJ199_12375</name>
</gene>
<evidence type="ECO:0000313" key="2">
    <source>
        <dbReference type="Proteomes" id="UP000235598"/>
    </source>
</evidence>
<protein>
    <submittedName>
        <fullName evidence="1">ABC transporter permease</fullName>
    </submittedName>
</protein>
<accession>A0A2N6VK32</accession>
<comment type="caution">
    <text evidence="1">The sequence shown here is derived from an EMBL/GenBank/DDBJ whole genome shotgun (WGS) entry which is preliminary data.</text>
</comment>
<organism evidence="1 2">
    <name type="scientific">Brevibacterium paucivorans</name>
    <dbReference type="NCBI Taxonomy" id="170994"/>
    <lineage>
        <taxon>Bacteria</taxon>
        <taxon>Bacillati</taxon>
        <taxon>Actinomycetota</taxon>
        <taxon>Actinomycetes</taxon>
        <taxon>Micrococcales</taxon>
        <taxon>Brevibacteriaceae</taxon>
        <taxon>Brevibacterium</taxon>
    </lineage>
</organism>
<dbReference type="AlphaFoldDB" id="A0A2N6VK32"/>
<proteinExistence type="predicted"/>
<name>A0A2N6VK32_9MICO</name>
<sequence>KTPPPAVIDALRAQYNLDKPFIVQYLIWVGGVFT</sequence>
<evidence type="ECO:0000313" key="1">
    <source>
        <dbReference type="EMBL" id="PMD04383.1"/>
    </source>
</evidence>